<reference evidence="1" key="1">
    <citation type="submission" date="2021-06" db="EMBL/GenBank/DDBJ databases">
        <authorList>
            <person name="Kallberg Y."/>
            <person name="Tangrot J."/>
            <person name="Rosling A."/>
        </authorList>
    </citation>
    <scope>NUCLEOTIDE SEQUENCE</scope>
    <source>
        <strain evidence="1">CL356</strain>
    </source>
</reference>
<keyword evidence="2" id="KW-1185">Reference proteome</keyword>
<protein>
    <submittedName>
        <fullName evidence="1">370_t:CDS:1</fullName>
    </submittedName>
</protein>
<evidence type="ECO:0000313" key="2">
    <source>
        <dbReference type="Proteomes" id="UP000789525"/>
    </source>
</evidence>
<evidence type="ECO:0000313" key="1">
    <source>
        <dbReference type="EMBL" id="CAG8453437.1"/>
    </source>
</evidence>
<sequence length="680" mass="78778">TSGVSGAKTSLALLIENFKRSELNRDLCSRGLEITQKSIRVLDRIEELSKKFSEYQEQNIHSDLVLHKAGAFERFLESNKELQRFANILWEILLFEYETINYESVEARDEMKRLIEELNSATTNLQDAIEKWRSNHSMWSRNMKTKIIALVKIKNIMKKSSSGVKCYEIPAKKLEPTSTSDIASQEHTSPGPDDTEKNSTLRGSRKHVRQYWYLGHKVAEKSLGSFDGIDKISAKLDEEIGFMNELRKQSSSFYILRFFGYCLRSDSFSVICEWEDYNLQTYLASHVELDWKEKLSIARGIADALVNIHEKNILHYDVRTENVLLDRHFLPKLYNFRIKKDSPVMLTASDAPIDDPRYSSPERIKGEVYNKASEVYSFAMVMWEIQHHQKPYADLTANQIKTKILAGEYPELAPMTGTPKEFQRIMEQAWSFSSGERPSTQSLYISLNELYLAYLSLQVKLIGVEEASNNHASNSLTRLDSISNGFITRNNGFSKSYNPFIEKSPEIENGIRYHNERNYKKAWKIFREYENRSHDPEAMYWVGYYYMKGLHDKRNKKPDRVKGMSYLSTAASLDHAESQFLYATTILKTSQAAKEHENNRYNYAICCLKKAAAHNHPKALRDFGEIIKYGKYNQKKDASLGNKMIERVRCKNRGAKIAKLGQFISRDTIFRRELKAYAKN</sequence>
<organism evidence="1 2">
    <name type="scientific">Acaulospora colombiana</name>
    <dbReference type="NCBI Taxonomy" id="27376"/>
    <lineage>
        <taxon>Eukaryota</taxon>
        <taxon>Fungi</taxon>
        <taxon>Fungi incertae sedis</taxon>
        <taxon>Mucoromycota</taxon>
        <taxon>Glomeromycotina</taxon>
        <taxon>Glomeromycetes</taxon>
        <taxon>Diversisporales</taxon>
        <taxon>Acaulosporaceae</taxon>
        <taxon>Acaulospora</taxon>
    </lineage>
</organism>
<feature type="non-terminal residue" evidence="1">
    <location>
        <position position="1"/>
    </location>
</feature>
<comment type="caution">
    <text evidence="1">The sequence shown here is derived from an EMBL/GenBank/DDBJ whole genome shotgun (WGS) entry which is preliminary data.</text>
</comment>
<name>A0ACA9K5D0_9GLOM</name>
<gene>
    <name evidence="1" type="ORF">ACOLOM_LOCUS859</name>
</gene>
<dbReference type="Proteomes" id="UP000789525">
    <property type="component" value="Unassembled WGS sequence"/>
</dbReference>
<proteinExistence type="predicted"/>
<accession>A0ACA9K5D0</accession>
<dbReference type="EMBL" id="CAJVPT010000937">
    <property type="protein sequence ID" value="CAG8453437.1"/>
    <property type="molecule type" value="Genomic_DNA"/>
</dbReference>